<feature type="transmembrane region" description="Helical" evidence="1">
    <location>
        <begin position="81"/>
        <end position="104"/>
    </location>
</feature>
<dbReference type="Proteomes" id="UP000283766">
    <property type="component" value="Unassembled WGS sequence"/>
</dbReference>
<keyword evidence="1" id="KW-0812">Transmembrane</keyword>
<keyword evidence="1" id="KW-1133">Transmembrane helix</keyword>
<proteinExistence type="predicted"/>
<dbReference type="Proteomes" id="UP000487221">
    <property type="component" value="Unassembled WGS sequence"/>
</dbReference>
<dbReference type="EMBL" id="JAWDEU010000001">
    <property type="protein sequence ID" value="MDU0243157.1"/>
    <property type="molecule type" value="Genomic_DNA"/>
</dbReference>
<evidence type="ECO:0000256" key="1">
    <source>
        <dbReference type="SAM" id="Phobius"/>
    </source>
</evidence>
<dbReference type="AlphaFoldDB" id="A0A414W861"/>
<feature type="transmembrane region" description="Helical" evidence="1">
    <location>
        <begin position="116"/>
        <end position="134"/>
    </location>
</feature>
<feature type="transmembrane region" description="Helical" evidence="1">
    <location>
        <begin position="41"/>
        <end position="60"/>
    </location>
</feature>
<dbReference type="EMBL" id="WCTY01000023">
    <property type="protein sequence ID" value="KAB4182748.1"/>
    <property type="molecule type" value="Genomic_DNA"/>
</dbReference>
<evidence type="ECO:0000313" key="3">
    <source>
        <dbReference type="EMBL" id="MDU0243157.1"/>
    </source>
</evidence>
<reference evidence="3" key="3">
    <citation type="submission" date="2023-10" db="EMBL/GenBank/DDBJ databases">
        <title>Genome of Potential pathogenic bacteria in Crohn's disease.</title>
        <authorList>
            <person name="Rodriguez-Palacios A."/>
        </authorList>
    </citation>
    <scope>NUCLEOTIDE SEQUENCE</scope>
    <source>
        <strain evidence="3">CavFT-hAR50</strain>
    </source>
</reference>
<reference evidence="4 5" key="1">
    <citation type="submission" date="2018-08" db="EMBL/GenBank/DDBJ databases">
        <title>A genome reference for cultivated species of the human gut microbiota.</title>
        <authorList>
            <person name="Zou Y."/>
            <person name="Xue W."/>
            <person name="Luo G."/>
        </authorList>
    </citation>
    <scope>NUCLEOTIDE SEQUENCE [LARGE SCALE GENOMIC DNA]</scope>
    <source>
        <strain evidence="4 5">AM18-14LB</strain>
    </source>
</reference>
<keyword evidence="1" id="KW-0472">Membrane</keyword>
<protein>
    <recommendedName>
        <fullName evidence="7">Transmembrane protein</fullName>
    </recommendedName>
</protein>
<organism evidence="4 5">
    <name type="scientific">Bacteroides uniformis</name>
    <dbReference type="NCBI Taxonomy" id="820"/>
    <lineage>
        <taxon>Bacteria</taxon>
        <taxon>Pseudomonadati</taxon>
        <taxon>Bacteroidota</taxon>
        <taxon>Bacteroidia</taxon>
        <taxon>Bacteroidales</taxon>
        <taxon>Bacteroidaceae</taxon>
        <taxon>Bacteroides</taxon>
    </lineage>
</organism>
<comment type="caution">
    <text evidence="4">The sequence shown here is derived from an EMBL/GenBank/DDBJ whole genome shotgun (WGS) entry which is preliminary data.</text>
</comment>
<evidence type="ECO:0008006" key="7">
    <source>
        <dbReference type="Google" id="ProtNLM"/>
    </source>
</evidence>
<sequence>MKNIILKILLFILYSSIGLVLAWLSERLSSNFLEKFYKSNFLALLISLTALLFAIYSLITNRLLELAKKSKYAFETTQSELKLAFIILVFCLIISIPLLLLFSIDENTETWIKLRFVIFSALNTILILILHIIIDMGKSVFLITNALSKIEENSQKQ</sequence>
<dbReference type="RefSeq" id="WP_118275056.1">
    <property type="nucleotide sequence ID" value="NZ_CP072239.1"/>
</dbReference>
<evidence type="ECO:0000313" key="2">
    <source>
        <dbReference type="EMBL" id="KAB4182748.1"/>
    </source>
</evidence>
<evidence type="ECO:0000313" key="5">
    <source>
        <dbReference type="Proteomes" id="UP000283766"/>
    </source>
</evidence>
<dbReference type="EMBL" id="QRJL01000014">
    <property type="protein sequence ID" value="RHH27008.1"/>
    <property type="molecule type" value="Genomic_DNA"/>
</dbReference>
<accession>A0A414W861</accession>
<name>A0A414W861_BACUN</name>
<evidence type="ECO:0000313" key="6">
    <source>
        <dbReference type="Proteomes" id="UP000487221"/>
    </source>
</evidence>
<dbReference type="Proteomes" id="UP001181247">
    <property type="component" value="Unassembled WGS sequence"/>
</dbReference>
<reference evidence="2 6" key="2">
    <citation type="journal article" date="2019" name="Nat. Med.">
        <title>A library of human gut bacterial isolates paired with longitudinal multiomics data enables mechanistic microbiome research.</title>
        <authorList>
            <person name="Poyet M."/>
            <person name="Groussin M."/>
            <person name="Gibbons S.M."/>
            <person name="Avila-Pacheco J."/>
            <person name="Jiang X."/>
            <person name="Kearney S.M."/>
            <person name="Perrotta A.R."/>
            <person name="Berdy B."/>
            <person name="Zhao S."/>
            <person name="Lieberman T.D."/>
            <person name="Swanson P.K."/>
            <person name="Smith M."/>
            <person name="Roesemann S."/>
            <person name="Alexander J.E."/>
            <person name="Rich S.A."/>
            <person name="Livny J."/>
            <person name="Vlamakis H."/>
            <person name="Clish C."/>
            <person name="Bullock K."/>
            <person name="Deik A."/>
            <person name="Scott J."/>
            <person name="Pierce K.A."/>
            <person name="Xavier R.J."/>
            <person name="Alm E.J."/>
        </authorList>
    </citation>
    <scope>NUCLEOTIDE SEQUENCE [LARGE SCALE GENOMIC DNA]</scope>
    <source>
        <strain evidence="2 6">BIOML-A19</strain>
    </source>
</reference>
<gene>
    <name evidence="4" type="ORF">DW216_17825</name>
    <name evidence="2" type="ORF">GAQ44_12790</name>
    <name evidence="3" type="ORF">RVH16_00175</name>
</gene>
<evidence type="ECO:0000313" key="4">
    <source>
        <dbReference type="EMBL" id="RHH27008.1"/>
    </source>
</evidence>